<organism evidence="1 2">
    <name type="scientific">Canavalia gladiata</name>
    <name type="common">Sword bean</name>
    <name type="synonym">Dolichos gladiatus</name>
    <dbReference type="NCBI Taxonomy" id="3824"/>
    <lineage>
        <taxon>Eukaryota</taxon>
        <taxon>Viridiplantae</taxon>
        <taxon>Streptophyta</taxon>
        <taxon>Embryophyta</taxon>
        <taxon>Tracheophyta</taxon>
        <taxon>Spermatophyta</taxon>
        <taxon>Magnoliopsida</taxon>
        <taxon>eudicotyledons</taxon>
        <taxon>Gunneridae</taxon>
        <taxon>Pentapetalae</taxon>
        <taxon>rosids</taxon>
        <taxon>fabids</taxon>
        <taxon>Fabales</taxon>
        <taxon>Fabaceae</taxon>
        <taxon>Papilionoideae</taxon>
        <taxon>50 kb inversion clade</taxon>
        <taxon>NPAAA clade</taxon>
        <taxon>indigoferoid/millettioid clade</taxon>
        <taxon>Phaseoleae</taxon>
        <taxon>Canavalia</taxon>
    </lineage>
</organism>
<proteinExistence type="predicted"/>
<evidence type="ECO:0000313" key="2">
    <source>
        <dbReference type="Proteomes" id="UP001367508"/>
    </source>
</evidence>
<evidence type="ECO:0000313" key="1">
    <source>
        <dbReference type="EMBL" id="KAK7313137.1"/>
    </source>
</evidence>
<dbReference type="AlphaFoldDB" id="A0AAN9K921"/>
<comment type="caution">
    <text evidence="1">The sequence shown here is derived from an EMBL/GenBank/DDBJ whole genome shotgun (WGS) entry which is preliminary data.</text>
</comment>
<gene>
    <name evidence="1" type="ORF">VNO77_37578</name>
</gene>
<keyword evidence="2" id="KW-1185">Reference proteome</keyword>
<dbReference type="EMBL" id="JAYMYQ010000009">
    <property type="protein sequence ID" value="KAK7313137.1"/>
    <property type="molecule type" value="Genomic_DNA"/>
</dbReference>
<dbReference type="Proteomes" id="UP001367508">
    <property type="component" value="Unassembled WGS sequence"/>
</dbReference>
<name>A0AAN9K921_CANGL</name>
<accession>A0AAN9K921</accession>
<sequence>MNPVAFMGTPILFGEVHRPLCVHFSRSKSALTLHLWELTANASHSGHPIACLGCYVYRFGKTGSLSEITKSPLFSTTNSITFEPRQIGSRTRQRNPQGTHFPTWIKNHYLRPCPSRENDGLIIDRYIS</sequence>
<protein>
    <submittedName>
        <fullName evidence="1">Uncharacterized protein</fullName>
    </submittedName>
</protein>
<reference evidence="1 2" key="1">
    <citation type="submission" date="2024-01" db="EMBL/GenBank/DDBJ databases">
        <title>The genomes of 5 underutilized Papilionoideae crops provide insights into root nodulation and disease resistanc.</title>
        <authorList>
            <person name="Jiang F."/>
        </authorList>
    </citation>
    <scope>NUCLEOTIDE SEQUENCE [LARGE SCALE GENOMIC DNA]</scope>
    <source>
        <strain evidence="1">LVBAO_FW01</strain>
        <tissue evidence="1">Leaves</tissue>
    </source>
</reference>